<dbReference type="GO" id="GO:0005507">
    <property type="term" value="F:copper ion binding"/>
    <property type="evidence" value="ECO:0007669"/>
    <property type="project" value="InterPro"/>
</dbReference>
<gene>
    <name evidence="15" type="primary">nirK</name>
    <name evidence="15" type="ORF">BN12_3590002</name>
</gene>
<dbReference type="Pfam" id="PF07732">
    <property type="entry name" value="Cu-oxidase_3"/>
    <property type="match status" value="1"/>
</dbReference>
<keyword evidence="16" id="KW-1185">Reference proteome</keyword>
<evidence type="ECO:0000259" key="14">
    <source>
        <dbReference type="Pfam" id="PF07732"/>
    </source>
</evidence>
<evidence type="ECO:0000256" key="6">
    <source>
        <dbReference type="ARBA" id="ARBA00017290"/>
    </source>
</evidence>
<organism evidence="15 16">
    <name type="scientific">Nostocoides japonicum T1-X7</name>
    <dbReference type="NCBI Taxonomy" id="1194083"/>
    <lineage>
        <taxon>Bacteria</taxon>
        <taxon>Bacillati</taxon>
        <taxon>Actinomycetota</taxon>
        <taxon>Actinomycetes</taxon>
        <taxon>Micrococcales</taxon>
        <taxon>Intrasporangiaceae</taxon>
        <taxon>Nostocoides</taxon>
    </lineage>
</organism>
<feature type="binding site" description="type 1 copper site" evidence="12">
    <location>
        <position position="300"/>
    </location>
    <ligand>
        <name>Cu cation</name>
        <dbReference type="ChEBI" id="CHEBI:23378"/>
        <label>1</label>
    </ligand>
</feature>
<comment type="similarity">
    <text evidence="3">Belongs to the multicopper oxidase family.</text>
</comment>
<dbReference type="GO" id="GO:0050421">
    <property type="term" value="F:nitrite reductase (NO-forming) activity"/>
    <property type="evidence" value="ECO:0007669"/>
    <property type="project" value="UniProtKB-EC"/>
</dbReference>
<evidence type="ECO:0000313" key="16">
    <source>
        <dbReference type="Proteomes" id="UP000035721"/>
    </source>
</evidence>
<evidence type="ECO:0000313" key="15">
    <source>
        <dbReference type="EMBL" id="CCH78849.1"/>
    </source>
</evidence>
<sequence>MSGLALIAMAVSVGVAIDPASAGLAGPESGAGVSAAGTAIAPTGHTTRVLVTARDMHYDPASIDVPAGDRLVIELVNADPDTSHDLTFGSDLHTRRLRPGQHAVLDVGVVSRSLEGWCSVVGHRMRGMTLQVQVVGAPTAGATGTSGSSSGTDGEDGSTAHDGTGHSAEQAAPTGPSPSLPPSALDVDRAAAAPVDPVLPPLSSARTHRITLRATTTTLEVAPGVWQRRWAYNGQVPGPTLHGRVGDTFIVTLVNDTDMGHSIDFHAGERAPDKVMRTIPPGGRLTYRFTARRAGIWLYHCSTMPMSAHIAAGMFGAVVIEPPGLPRVDRSYLLVQSEAYLDTTSGTSHDAAAEVDAEKVSAERPDAVTFNGQAFQYDHTPLTARVGERVRIWVLDAGPDRATSFHVVGSQFDTVYLEGGYLLRHGRDAFGSSDAGGSQALALQPGQGGFVELTPREPGSYPVVSHIMVDAERGAHGILRVTP</sequence>
<comment type="cofactor">
    <cofactor evidence="2 12">
        <name>Cu(2+)</name>
        <dbReference type="ChEBI" id="CHEBI:29036"/>
    </cofactor>
</comment>
<evidence type="ECO:0000256" key="11">
    <source>
        <dbReference type="ARBA" id="ARBA00049340"/>
    </source>
</evidence>
<keyword evidence="10 12" id="KW-0186">Copper</keyword>
<evidence type="ECO:0000256" key="5">
    <source>
        <dbReference type="ARBA" id="ARBA00011882"/>
    </source>
</evidence>
<dbReference type="PANTHER" id="PTHR11709">
    <property type="entry name" value="MULTI-COPPER OXIDASE"/>
    <property type="match status" value="1"/>
</dbReference>
<dbReference type="InterPro" id="IPR011707">
    <property type="entry name" value="Cu-oxidase-like_N"/>
</dbReference>
<dbReference type="PANTHER" id="PTHR11709:SF394">
    <property type="entry name" value="FI03373P-RELATED"/>
    <property type="match status" value="1"/>
</dbReference>
<comment type="subunit">
    <text evidence="4">Homotrimer.</text>
</comment>
<name>A0A077M3S9_9MICO</name>
<evidence type="ECO:0000256" key="12">
    <source>
        <dbReference type="PIRSR" id="PIRSR601287-1"/>
    </source>
</evidence>
<keyword evidence="9 15" id="KW-0560">Oxidoreductase</keyword>
<accession>A0A077M3S9</accession>
<evidence type="ECO:0000256" key="8">
    <source>
        <dbReference type="ARBA" id="ARBA00022737"/>
    </source>
</evidence>
<evidence type="ECO:0000256" key="9">
    <source>
        <dbReference type="ARBA" id="ARBA00023002"/>
    </source>
</evidence>
<dbReference type="SUPFAM" id="SSF49503">
    <property type="entry name" value="Cupredoxins"/>
    <property type="match status" value="3"/>
</dbReference>
<dbReference type="InterPro" id="IPR001287">
    <property type="entry name" value="NO2-reductase_Cu"/>
</dbReference>
<evidence type="ECO:0000256" key="10">
    <source>
        <dbReference type="ARBA" id="ARBA00023008"/>
    </source>
</evidence>
<evidence type="ECO:0000256" key="7">
    <source>
        <dbReference type="ARBA" id="ARBA00022723"/>
    </source>
</evidence>
<feature type="binding site" description="type 1 copper site" evidence="12">
    <location>
        <position position="309"/>
    </location>
    <ligand>
        <name>Cu cation</name>
        <dbReference type="ChEBI" id="CHEBI:23378"/>
        <label>1</label>
    </ligand>
</feature>
<feature type="binding site" description="type 1 copper site" evidence="12">
    <location>
        <position position="266"/>
    </location>
    <ligand>
        <name>Cu cation</name>
        <dbReference type="ChEBI" id="CHEBI:23378"/>
        <label>1</label>
    </ligand>
</feature>
<dbReference type="AlphaFoldDB" id="A0A077M3S9"/>
<evidence type="ECO:0000256" key="4">
    <source>
        <dbReference type="ARBA" id="ARBA00011233"/>
    </source>
</evidence>
<dbReference type="InterPro" id="IPR045087">
    <property type="entry name" value="Cu-oxidase_fam"/>
</dbReference>
<feature type="binding site" description="type 1 copper site" evidence="12">
    <location>
        <position position="261"/>
    </location>
    <ligand>
        <name>Cu cation</name>
        <dbReference type="ChEBI" id="CHEBI:23378"/>
        <label>1</label>
    </ligand>
</feature>
<dbReference type="InterPro" id="IPR008972">
    <property type="entry name" value="Cupredoxin"/>
</dbReference>
<dbReference type="STRING" id="1194083.BN12_3590002"/>
<feature type="region of interest" description="Disordered" evidence="13">
    <location>
        <begin position="139"/>
        <end position="185"/>
    </location>
</feature>
<dbReference type="CDD" id="cd11020">
    <property type="entry name" value="CuRO_1_CuNIR"/>
    <property type="match status" value="1"/>
</dbReference>
<reference evidence="15 16" key="1">
    <citation type="journal article" date="2013" name="ISME J.">
        <title>A metabolic model for members of the genus Tetrasphaera involved in enhanced biological phosphorus removal.</title>
        <authorList>
            <person name="Kristiansen R."/>
            <person name="Nguyen H.T.T."/>
            <person name="Saunders A.M."/>
            <person name="Nielsen J.L."/>
            <person name="Wimmer R."/>
            <person name="Le V.Q."/>
            <person name="McIlroy S.J."/>
            <person name="Petrovski S."/>
            <person name="Seviour R.J."/>
            <person name="Calteau A."/>
            <person name="Nielsen K.L."/>
            <person name="Nielsen P.H."/>
        </authorList>
    </citation>
    <scope>NUCLEOTIDE SEQUENCE [LARGE SCALE GENOMIC DNA]</scope>
    <source>
        <strain evidence="15 16">T1-X7</strain>
    </source>
</reference>
<feature type="binding site" description="type 1 copper site" evidence="12">
    <location>
        <position position="466"/>
    </location>
    <ligand>
        <name>Cu cation</name>
        <dbReference type="ChEBI" id="CHEBI:23378"/>
        <label>1</label>
    </ligand>
</feature>
<dbReference type="PRINTS" id="PR00695">
    <property type="entry name" value="CUNO2RDTASE"/>
</dbReference>
<evidence type="ECO:0000256" key="1">
    <source>
        <dbReference type="ARBA" id="ARBA00001960"/>
    </source>
</evidence>
<feature type="compositionally biased region" description="Low complexity" evidence="13">
    <location>
        <begin position="139"/>
        <end position="152"/>
    </location>
</feature>
<keyword evidence="8" id="KW-0677">Repeat</keyword>
<dbReference type="Proteomes" id="UP000035721">
    <property type="component" value="Unassembled WGS sequence"/>
</dbReference>
<keyword evidence="7 12" id="KW-0479">Metal-binding</keyword>
<dbReference type="EMBL" id="CAJB01000289">
    <property type="protein sequence ID" value="CCH78849.1"/>
    <property type="molecule type" value="Genomic_DNA"/>
</dbReference>
<dbReference type="EC" id="1.7.2.1" evidence="5"/>
<comment type="cofactor">
    <cofactor evidence="1 12">
        <name>Cu(+)</name>
        <dbReference type="ChEBI" id="CHEBI:49552"/>
    </cofactor>
</comment>
<evidence type="ECO:0000256" key="2">
    <source>
        <dbReference type="ARBA" id="ARBA00001973"/>
    </source>
</evidence>
<feature type="binding site" description="type 1 copper site" evidence="12">
    <location>
        <position position="301"/>
    </location>
    <ligand>
        <name>Cu cation</name>
        <dbReference type="ChEBI" id="CHEBI:23378"/>
        <label>1</label>
    </ligand>
</feature>
<dbReference type="BRENDA" id="1.7.2.1">
    <property type="organism ID" value="15292"/>
</dbReference>
<protein>
    <recommendedName>
        <fullName evidence="6">Copper-containing nitrite reductase</fullName>
        <ecNumber evidence="5">1.7.2.1</ecNumber>
    </recommendedName>
</protein>
<evidence type="ECO:0000256" key="3">
    <source>
        <dbReference type="ARBA" id="ARBA00010609"/>
    </source>
</evidence>
<proteinExistence type="inferred from homology"/>
<dbReference type="CDD" id="cd04208">
    <property type="entry name" value="CuRO_2_CuNIR"/>
    <property type="match status" value="1"/>
</dbReference>
<comment type="catalytic activity">
    <reaction evidence="11">
        <text>nitric oxide + Fe(III)-[cytochrome c] + H2O = Fe(II)-[cytochrome c] + nitrite + 2 H(+)</text>
        <dbReference type="Rhea" id="RHEA:15233"/>
        <dbReference type="Rhea" id="RHEA-COMP:10350"/>
        <dbReference type="Rhea" id="RHEA-COMP:14399"/>
        <dbReference type="ChEBI" id="CHEBI:15377"/>
        <dbReference type="ChEBI" id="CHEBI:15378"/>
        <dbReference type="ChEBI" id="CHEBI:16301"/>
        <dbReference type="ChEBI" id="CHEBI:16480"/>
        <dbReference type="ChEBI" id="CHEBI:29033"/>
        <dbReference type="ChEBI" id="CHEBI:29034"/>
        <dbReference type="EC" id="1.7.2.1"/>
    </reaction>
</comment>
<feature type="binding site" description="type 1 copper site" evidence="12">
    <location>
        <position position="314"/>
    </location>
    <ligand>
        <name>Cu cation</name>
        <dbReference type="ChEBI" id="CHEBI:23378"/>
        <label>1</label>
    </ligand>
</feature>
<dbReference type="Gene3D" id="2.60.40.420">
    <property type="entry name" value="Cupredoxins - blue copper proteins"/>
    <property type="match status" value="3"/>
</dbReference>
<evidence type="ECO:0000256" key="13">
    <source>
        <dbReference type="SAM" id="MobiDB-lite"/>
    </source>
</evidence>
<comment type="caution">
    <text evidence="15">The sequence shown here is derived from an EMBL/GenBank/DDBJ whole genome shotgun (WGS) entry which is preliminary data.</text>
</comment>
<feature type="domain" description="Plastocyanin-like" evidence="14">
    <location>
        <begin position="215"/>
        <end position="323"/>
    </location>
</feature>